<name>A0A4Y7JIC4_PAPSO</name>
<proteinExistence type="predicted"/>
<evidence type="ECO:0000313" key="1">
    <source>
        <dbReference type="EMBL" id="RZC60813.1"/>
    </source>
</evidence>
<dbReference type="AlphaFoldDB" id="A0A4Y7JIC4"/>
<reference evidence="1 2" key="1">
    <citation type="journal article" date="2018" name="Science">
        <title>The opium poppy genome and morphinan production.</title>
        <authorList>
            <person name="Guo L."/>
            <person name="Winzer T."/>
            <person name="Yang X."/>
            <person name="Li Y."/>
            <person name="Ning Z."/>
            <person name="He Z."/>
            <person name="Teodor R."/>
            <person name="Lu Y."/>
            <person name="Bowser T.A."/>
            <person name="Graham I.A."/>
            <person name="Ye K."/>
        </authorList>
    </citation>
    <scope>NUCLEOTIDE SEQUENCE [LARGE SCALE GENOMIC DNA]</scope>
    <source>
        <strain evidence="2">cv. HN1</strain>
        <tissue evidence="1">Leaves</tissue>
    </source>
</reference>
<dbReference type="EMBL" id="CM010719">
    <property type="protein sequence ID" value="RZC60813.1"/>
    <property type="molecule type" value="Genomic_DNA"/>
</dbReference>
<protein>
    <submittedName>
        <fullName evidence="1">Uncharacterized protein</fullName>
    </submittedName>
</protein>
<dbReference type="Proteomes" id="UP000316621">
    <property type="component" value="Chromosome 5"/>
</dbReference>
<dbReference type="Gramene" id="RZC60813">
    <property type="protein sequence ID" value="RZC60813"/>
    <property type="gene ID" value="C5167_022553"/>
</dbReference>
<gene>
    <name evidence="1" type="ORF">C5167_022553</name>
</gene>
<accession>A0A4Y7JIC4</accession>
<keyword evidence="2" id="KW-1185">Reference proteome</keyword>
<evidence type="ECO:0000313" key="2">
    <source>
        <dbReference type="Proteomes" id="UP000316621"/>
    </source>
</evidence>
<sequence length="233" mass="26427">MIHALLHKNESCQSMVALTLEKVMRGTRGIKFKGAPRQALFDRPPSQFLWLVATALLRLYSLSRAEPWSETPFGMERTMSRCMGFGFLPDMKPCTLRFPLNMVTLARTQFFLMPISFCSYTLSILDAVGELVDASDQPSAGQLWSWRRVINNATSMKFNVGWLDVLWQEAEIKANSRRTQLPSIIASLKERIVAVRATIDELKVTWDRLIQESITVAGGLSQAKKTLETERQL</sequence>
<organism evidence="1 2">
    <name type="scientific">Papaver somniferum</name>
    <name type="common">Opium poppy</name>
    <dbReference type="NCBI Taxonomy" id="3469"/>
    <lineage>
        <taxon>Eukaryota</taxon>
        <taxon>Viridiplantae</taxon>
        <taxon>Streptophyta</taxon>
        <taxon>Embryophyta</taxon>
        <taxon>Tracheophyta</taxon>
        <taxon>Spermatophyta</taxon>
        <taxon>Magnoliopsida</taxon>
        <taxon>Ranunculales</taxon>
        <taxon>Papaveraceae</taxon>
        <taxon>Papaveroideae</taxon>
        <taxon>Papaver</taxon>
    </lineage>
</organism>